<proteinExistence type="predicted"/>
<feature type="region of interest" description="Disordered" evidence="1">
    <location>
        <begin position="286"/>
        <end position="367"/>
    </location>
</feature>
<feature type="compositionally biased region" description="Basic and acidic residues" evidence="1">
    <location>
        <begin position="106"/>
        <end position="121"/>
    </location>
</feature>
<feature type="transmembrane region" description="Helical" evidence="2">
    <location>
        <begin position="65"/>
        <end position="83"/>
    </location>
</feature>
<evidence type="ECO:0000256" key="1">
    <source>
        <dbReference type="SAM" id="MobiDB-lite"/>
    </source>
</evidence>
<feature type="compositionally biased region" description="Basic and acidic residues" evidence="1">
    <location>
        <begin position="44"/>
        <end position="53"/>
    </location>
</feature>
<evidence type="ECO:0000256" key="2">
    <source>
        <dbReference type="SAM" id="Phobius"/>
    </source>
</evidence>
<gene>
    <name evidence="3" type="ORF">DBRI00130_LOCUS24538</name>
</gene>
<name>A0A7S4RX01_9STRA</name>
<keyword evidence="2" id="KW-0812">Transmembrane</keyword>
<feature type="transmembrane region" description="Helical" evidence="2">
    <location>
        <begin position="137"/>
        <end position="157"/>
    </location>
</feature>
<reference evidence="3" key="1">
    <citation type="submission" date="2021-01" db="EMBL/GenBank/DDBJ databases">
        <authorList>
            <person name="Corre E."/>
            <person name="Pelletier E."/>
            <person name="Niang G."/>
            <person name="Scheremetjew M."/>
            <person name="Finn R."/>
            <person name="Kale V."/>
            <person name="Holt S."/>
            <person name="Cochrane G."/>
            <person name="Meng A."/>
            <person name="Brown T."/>
            <person name="Cohen L."/>
        </authorList>
    </citation>
    <scope>NUCLEOTIDE SEQUENCE</scope>
    <source>
        <strain evidence="3">GSO104</strain>
    </source>
</reference>
<feature type="compositionally biased region" description="Low complexity" evidence="1">
    <location>
        <begin position="298"/>
        <end position="307"/>
    </location>
</feature>
<feature type="compositionally biased region" description="Low complexity" evidence="1">
    <location>
        <begin position="24"/>
        <end position="43"/>
    </location>
</feature>
<protein>
    <submittedName>
        <fullName evidence="3">Uncharacterized protein</fullName>
    </submittedName>
</protein>
<evidence type="ECO:0000313" key="3">
    <source>
        <dbReference type="EMBL" id="CAE4625566.1"/>
    </source>
</evidence>
<sequence>MNFGGRRYNNARSQEERYYNQTTSLPRPSPSSSYDIGIGSTSESNREGESSSSNDERYQIAIDELRQFAQIILAISIFFWLWAQYNTYTMTLLAEQLAAEAEKEKAASGGGDKKDKGKDAKASPGANAADGGYDLGIFSFACSGICSLWIVMRYCGWKYQQNKRIKRKKRLLDEKDDDDDDYFLASTQTDEDEVYDEGYLPPMPNDCSRLFICASYAFVLLNYIFGLFYALTVNGNRIYVSFAMYCFVFAIGWGGVTFVGWRYLTAVMIYGNRIWNEMNGGADMDQGDIGVGGGGQRGDVVQRQQQQEENDDAFDEMFGSGGGRKRLGSGGQIESRYFGGGEDDEDDDYMYNFGGSSGSGGRKSRGY</sequence>
<dbReference type="EMBL" id="HBNS01031294">
    <property type="protein sequence ID" value="CAE4625566.1"/>
    <property type="molecule type" value="Transcribed_RNA"/>
</dbReference>
<feature type="transmembrane region" description="Helical" evidence="2">
    <location>
        <begin position="210"/>
        <end position="232"/>
    </location>
</feature>
<keyword evidence="2" id="KW-1133">Transmembrane helix</keyword>
<organism evidence="3">
    <name type="scientific">Ditylum brightwellii</name>
    <dbReference type="NCBI Taxonomy" id="49249"/>
    <lineage>
        <taxon>Eukaryota</taxon>
        <taxon>Sar</taxon>
        <taxon>Stramenopiles</taxon>
        <taxon>Ochrophyta</taxon>
        <taxon>Bacillariophyta</taxon>
        <taxon>Mediophyceae</taxon>
        <taxon>Lithodesmiophycidae</taxon>
        <taxon>Lithodesmiales</taxon>
        <taxon>Lithodesmiaceae</taxon>
        <taxon>Ditylum</taxon>
    </lineage>
</organism>
<feature type="transmembrane region" description="Helical" evidence="2">
    <location>
        <begin position="238"/>
        <end position="264"/>
    </location>
</feature>
<feature type="region of interest" description="Disordered" evidence="1">
    <location>
        <begin position="1"/>
        <end position="53"/>
    </location>
</feature>
<keyword evidence="2" id="KW-0472">Membrane</keyword>
<feature type="region of interest" description="Disordered" evidence="1">
    <location>
        <begin position="106"/>
        <end position="125"/>
    </location>
</feature>
<accession>A0A7S4RX01</accession>
<dbReference type="AlphaFoldDB" id="A0A7S4RX01"/>